<name>A0A239DTW6_9BURK</name>
<evidence type="ECO:0000313" key="3">
    <source>
        <dbReference type="Proteomes" id="UP000198284"/>
    </source>
</evidence>
<dbReference type="SUPFAM" id="SSF51905">
    <property type="entry name" value="FAD/NAD(P)-binding domain"/>
    <property type="match status" value="1"/>
</dbReference>
<dbReference type="InterPro" id="IPR002937">
    <property type="entry name" value="Amino_oxidase"/>
</dbReference>
<accession>A0A239DTW6</accession>
<dbReference type="GO" id="GO:0008767">
    <property type="term" value="F:UDP-galactopyranose mutase activity"/>
    <property type="evidence" value="ECO:0007669"/>
    <property type="project" value="TreeGrafter"/>
</dbReference>
<reference evidence="2 3" key="1">
    <citation type="submission" date="2017-06" db="EMBL/GenBank/DDBJ databases">
        <authorList>
            <person name="Kim H.J."/>
            <person name="Triplett B.A."/>
        </authorList>
    </citation>
    <scope>NUCLEOTIDE SEQUENCE [LARGE SCALE GENOMIC DNA]</scope>
    <source>
        <strain evidence="2 3">U15</strain>
    </source>
</reference>
<dbReference type="InterPro" id="IPR036188">
    <property type="entry name" value="FAD/NAD-bd_sf"/>
</dbReference>
<dbReference type="EMBL" id="FZOT01000002">
    <property type="protein sequence ID" value="SNS35571.1"/>
    <property type="molecule type" value="Genomic_DNA"/>
</dbReference>
<dbReference type="GO" id="GO:0050660">
    <property type="term" value="F:flavin adenine dinucleotide binding"/>
    <property type="evidence" value="ECO:0007669"/>
    <property type="project" value="TreeGrafter"/>
</dbReference>
<keyword evidence="3" id="KW-1185">Reference proteome</keyword>
<dbReference type="Proteomes" id="UP000198284">
    <property type="component" value="Unassembled WGS sequence"/>
</dbReference>
<dbReference type="Gene3D" id="3.50.50.60">
    <property type="entry name" value="FAD/NAD(P)-binding domain"/>
    <property type="match status" value="1"/>
</dbReference>
<dbReference type="PANTHER" id="PTHR21197">
    <property type="entry name" value="UDP-GALACTOPYRANOSE MUTASE"/>
    <property type="match status" value="1"/>
</dbReference>
<evidence type="ECO:0000313" key="2">
    <source>
        <dbReference type="EMBL" id="SNS35571.1"/>
    </source>
</evidence>
<dbReference type="GO" id="GO:0005829">
    <property type="term" value="C:cytosol"/>
    <property type="evidence" value="ECO:0007669"/>
    <property type="project" value="TreeGrafter"/>
</dbReference>
<dbReference type="Pfam" id="PF01593">
    <property type="entry name" value="Amino_oxidase"/>
    <property type="match status" value="1"/>
</dbReference>
<dbReference type="SUPFAM" id="SSF53756">
    <property type="entry name" value="UDP-Glycosyltransferase/glycogen phosphorylase"/>
    <property type="match status" value="1"/>
</dbReference>
<proteinExistence type="predicted"/>
<protein>
    <submittedName>
        <fullName evidence="2">Protoporphyrinogen oxidase</fullName>
    </submittedName>
</protein>
<dbReference type="RefSeq" id="WP_089398200.1">
    <property type="nucleotide sequence ID" value="NZ_FZOT01000002.1"/>
</dbReference>
<dbReference type="PANTHER" id="PTHR21197:SF0">
    <property type="entry name" value="UDP-GALACTOPYRANOSE MUTASE"/>
    <property type="match status" value="1"/>
</dbReference>
<evidence type="ECO:0000259" key="1">
    <source>
        <dbReference type="Pfam" id="PF01593"/>
    </source>
</evidence>
<dbReference type="Pfam" id="PF13692">
    <property type="entry name" value="Glyco_trans_1_4"/>
    <property type="match status" value="1"/>
</dbReference>
<dbReference type="OrthoDB" id="9816564at2"/>
<sequence>MASAIIVFSHLRWDFVYQRPQHLLTRLSKHFPIVVVEEPILHDGEPFMKTYAPAPNILVCQPHTPVRMPGFHDDQLPHLQKLVRQAVQDYDEHIAWFYTPMALPLLQALRPRLVVYDCMDELAAFRNAPKQLLQRESAVLKLADIVFTGGPSLYRAKRDRHPNVHCFPSSVDVTHFKQALDRANSHPAHRSIPGPRLGFYGVIDERFDVDLVGQLADAHPQWQIVLVGPVVKVDPAILPQRPNIHYLGPQPYEVLPNFLAGWDVCLLPFAINESTRYISPTKTLEYMAAELPIVSTPVADVADNYSDIVAIAGDAPAFIRACEAALLAPRQELLEKVEKMRAVLAATSWDATATRMRELMEQAASRRVEPSAGENIDVNPLRRQAVLRDAAPARRHVILGAGPAGLSTAFHLGADTLLLEKHDRVGGWCRSIHDKGFTFDQAGHAMFASDPYVMEMYRVLLGENQHWQEREAWIYSKQTYTRYPFERALYGLPASVVNECILGAIDAAYGAGATVDASGRVTPLERRAPANFEEFIHQLWGVGMARHFVLPYNRKLWTIPLSEMEVSWLGQRSPRLNLEEVVSGALQPSVRQGGAANCIGYPLRGGFQALMEGFLPHIKGDIELNADVVKICPGEHEVALADGRRFRYDSLVNTMPLPELVKRMGDEAPPEVRDAARGLRHVSVRSVNLGIARENITDKHWIYYPEDTVFHRIFAQGNASPACNPPGGFGLTCEITYSGSKPLPADGQELIARCIADCIRVGLLRPEDEVLTAHQVDMPYAYVIHDHERTRRVALIRDWLIEQDILLAGRFGEWAYYNADHAFLAGKRAAEALLNWEAPKKSAGAE</sequence>
<gene>
    <name evidence="2" type="ORF">SAMN06265795_102352</name>
</gene>
<dbReference type="Gene3D" id="3.40.50.2000">
    <property type="entry name" value="Glycogen Phosphorylase B"/>
    <property type="match status" value="1"/>
</dbReference>
<dbReference type="AlphaFoldDB" id="A0A239DTW6"/>
<dbReference type="GO" id="GO:0016491">
    <property type="term" value="F:oxidoreductase activity"/>
    <property type="evidence" value="ECO:0007669"/>
    <property type="project" value="InterPro"/>
</dbReference>
<organism evidence="2 3">
    <name type="scientific">Noviherbaspirillum humi</name>
    <dbReference type="NCBI Taxonomy" id="1688639"/>
    <lineage>
        <taxon>Bacteria</taxon>
        <taxon>Pseudomonadati</taxon>
        <taxon>Pseudomonadota</taxon>
        <taxon>Betaproteobacteria</taxon>
        <taxon>Burkholderiales</taxon>
        <taxon>Oxalobacteraceae</taxon>
        <taxon>Noviherbaspirillum</taxon>
    </lineage>
</organism>
<feature type="domain" description="Amine oxidase" evidence="1">
    <location>
        <begin position="404"/>
        <end position="833"/>
    </location>
</feature>